<dbReference type="Proteomes" id="UP001553843">
    <property type="component" value="Unassembled WGS sequence"/>
</dbReference>
<accession>A0ABV3M0R8</accession>
<dbReference type="InterPro" id="IPR045794">
    <property type="entry name" value="Trypco1"/>
</dbReference>
<reference evidence="3 4" key="1">
    <citation type="submission" date="2024-06" db="EMBL/GenBank/DDBJ databases">
        <title>The Natural Products Discovery Center: Release of the First 8490 Sequenced Strains for Exploring Actinobacteria Biosynthetic Diversity.</title>
        <authorList>
            <person name="Kalkreuter E."/>
            <person name="Kautsar S.A."/>
            <person name="Yang D."/>
            <person name="Bader C.D."/>
            <person name="Teijaro C.N."/>
            <person name="Fluegel L."/>
            <person name="Davis C.M."/>
            <person name="Simpson J.R."/>
            <person name="Lauterbach L."/>
            <person name="Steele A.D."/>
            <person name="Gui C."/>
            <person name="Meng S."/>
            <person name="Li G."/>
            <person name="Viehrig K."/>
            <person name="Ye F."/>
            <person name="Su P."/>
            <person name="Kiefer A.F."/>
            <person name="Nichols A."/>
            <person name="Cepeda A.J."/>
            <person name="Yan W."/>
            <person name="Fan B."/>
            <person name="Jiang Y."/>
            <person name="Adhikari A."/>
            <person name="Zheng C.-J."/>
            <person name="Schuster L."/>
            <person name="Cowan T.M."/>
            <person name="Smanski M.J."/>
            <person name="Chevrette M.G."/>
            <person name="De Carvalho L.P.S."/>
            <person name="Shen B."/>
        </authorList>
    </citation>
    <scope>NUCLEOTIDE SEQUENCE [LARGE SCALE GENOMIC DNA]</scope>
    <source>
        <strain evidence="3 4">NPDC047833</strain>
    </source>
</reference>
<sequence length="148" mass="16318">MSELVRWESDAGPVVVEVDSRDPGFRSVSRRGDSEEIHDVEGRFESALGHVRGAALSALRTFRERALDPDAIELEFGVKLTAAAGAVIAKTSAEGHLTVRLTWSRERQETRAADLPTQPGDRQDGQQEAGRDVWQEPGRDVRQDAQGR</sequence>
<feature type="compositionally biased region" description="Basic and acidic residues" evidence="1">
    <location>
        <begin position="103"/>
        <end position="112"/>
    </location>
</feature>
<dbReference type="RefSeq" id="WP_359772543.1">
    <property type="nucleotide sequence ID" value="NZ_JBEYRR010000001.1"/>
</dbReference>
<dbReference type="NCBIfam" id="NF041216">
    <property type="entry name" value="CU044_2847_fam"/>
    <property type="match status" value="1"/>
</dbReference>
<feature type="region of interest" description="Disordered" evidence="1">
    <location>
        <begin position="100"/>
        <end position="148"/>
    </location>
</feature>
<dbReference type="EMBL" id="JBEYRS010000011">
    <property type="protein sequence ID" value="MEW2365310.1"/>
    <property type="molecule type" value="Genomic_DNA"/>
</dbReference>
<protein>
    <submittedName>
        <fullName evidence="3">CU044_2847 family protein</fullName>
    </submittedName>
</protein>
<evidence type="ECO:0000259" key="2">
    <source>
        <dbReference type="Pfam" id="PF19493"/>
    </source>
</evidence>
<name>A0ABV3M0R8_9ACTN</name>
<comment type="caution">
    <text evidence="3">The sequence shown here is derived from an EMBL/GenBank/DDBJ whole genome shotgun (WGS) entry which is preliminary data.</text>
</comment>
<feature type="compositionally biased region" description="Basic and acidic residues" evidence="1">
    <location>
        <begin position="121"/>
        <end position="148"/>
    </location>
</feature>
<gene>
    <name evidence="3" type="ORF">AB0887_25580</name>
</gene>
<organism evidence="3 4">
    <name type="scientific">Streptomyces huasconensis</name>
    <dbReference type="NCBI Taxonomy" id="1854574"/>
    <lineage>
        <taxon>Bacteria</taxon>
        <taxon>Bacillati</taxon>
        <taxon>Actinomycetota</taxon>
        <taxon>Actinomycetes</taxon>
        <taxon>Kitasatosporales</taxon>
        <taxon>Streptomycetaceae</taxon>
        <taxon>Streptomyces</taxon>
    </lineage>
</organism>
<dbReference type="Pfam" id="PF19493">
    <property type="entry name" value="Trypco1"/>
    <property type="match status" value="1"/>
</dbReference>
<proteinExistence type="predicted"/>
<feature type="domain" description="Trypsin-co-occurring" evidence="2">
    <location>
        <begin position="10"/>
        <end position="105"/>
    </location>
</feature>
<evidence type="ECO:0000256" key="1">
    <source>
        <dbReference type="SAM" id="MobiDB-lite"/>
    </source>
</evidence>
<evidence type="ECO:0000313" key="4">
    <source>
        <dbReference type="Proteomes" id="UP001553843"/>
    </source>
</evidence>
<keyword evidence="4" id="KW-1185">Reference proteome</keyword>
<evidence type="ECO:0000313" key="3">
    <source>
        <dbReference type="EMBL" id="MEW2365310.1"/>
    </source>
</evidence>